<dbReference type="Pfam" id="PF01609">
    <property type="entry name" value="DDE_Tnp_1"/>
    <property type="match status" value="1"/>
</dbReference>
<evidence type="ECO:0000259" key="2">
    <source>
        <dbReference type="Pfam" id="PF01609"/>
    </source>
</evidence>
<dbReference type="RefSeq" id="WP_094305515.1">
    <property type="nucleotide sequence ID" value="NZ_NOWT01000023.1"/>
</dbReference>
<protein>
    <recommendedName>
        <fullName evidence="2">Transposase IS4-like domain-containing protein</fullName>
    </recommendedName>
</protein>
<accession>A0A235H9Y1</accession>
<reference evidence="3 4" key="1">
    <citation type="submission" date="2017-07" db="EMBL/GenBank/DDBJ databases">
        <title>Whole genome sequence of Azospirillum brasilense 2A1, a potential biofertilizer strain.</title>
        <authorList>
            <person name="Fontana C.A."/>
            <person name="Toffoli L.M."/>
            <person name="Salazar S.M."/>
            <person name="Puglisi E."/>
            <person name="Pedraza R."/>
            <person name="Bassi D."/>
            <person name="Cocconcelli P.S."/>
        </authorList>
    </citation>
    <scope>NUCLEOTIDE SEQUENCE [LARGE SCALE GENOMIC DNA]</scope>
    <source>
        <strain evidence="3 4">2A1</strain>
        <plasmid evidence="3">unnamed</plasmid>
    </source>
</reference>
<organism evidence="3 4">
    <name type="scientific">Azospirillum brasilense</name>
    <dbReference type="NCBI Taxonomy" id="192"/>
    <lineage>
        <taxon>Bacteria</taxon>
        <taxon>Pseudomonadati</taxon>
        <taxon>Pseudomonadota</taxon>
        <taxon>Alphaproteobacteria</taxon>
        <taxon>Rhodospirillales</taxon>
        <taxon>Azospirillaceae</taxon>
        <taxon>Azospirillum</taxon>
    </lineage>
</organism>
<dbReference type="GO" id="GO:0004803">
    <property type="term" value="F:transposase activity"/>
    <property type="evidence" value="ECO:0007669"/>
    <property type="project" value="InterPro"/>
</dbReference>
<evidence type="ECO:0000256" key="1">
    <source>
        <dbReference type="SAM" id="MobiDB-lite"/>
    </source>
</evidence>
<name>A0A235H9Y1_AZOBR</name>
<gene>
    <name evidence="3" type="ORF">CHT98_21470</name>
</gene>
<sequence>MDSTGLKLCGPGGRLIEKHGTKRRRSWRALHIGLDAGSGRILAAALTDRGVDDASQVARLLDQISGPEASVTGDGAYDRTGVYASVHERHRRDGAGSARPSHPDDHGKAAWLGSGPAGTQAGWC</sequence>
<feature type="region of interest" description="Disordered" evidence="1">
    <location>
        <begin position="87"/>
        <end position="124"/>
    </location>
</feature>
<proteinExistence type="predicted"/>
<dbReference type="Proteomes" id="UP000215367">
    <property type="component" value="Unassembled WGS sequence"/>
</dbReference>
<dbReference type="GO" id="GO:0003677">
    <property type="term" value="F:DNA binding"/>
    <property type="evidence" value="ECO:0007669"/>
    <property type="project" value="InterPro"/>
</dbReference>
<evidence type="ECO:0000313" key="3">
    <source>
        <dbReference type="EMBL" id="OYD82324.1"/>
    </source>
</evidence>
<dbReference type="InterPro" id="IPR002559">
    <property type="entry name" value="Transposase_11"/>
</dbReference>
<comment type="caution">
    <text evidence="3">The sequence shown here is derived from an EMBL/GenBank/DDBJ whole genome shotgun (WGS) entry which is preliminary data.</text>
</comment>
<dbReference type="GO" id="GO:0006313">
    <property type="term" value="P:DNA transposition"/>
    <property type="evidence" value="ECO:0007669"/>
    <property type="project" value="InterPro"/>
</dbReference>
<geneLocation type="plasmid" evidence="3">
    <name>unnamed</name>
</geneLocation>
<feature type="domain" description="Transposase IS4-like" evidence="2">
    <location>
        <begin position="1"/>
        <end position="90"/>
    </location>
</feature>
<dbReference type="AlphaFoldDB" id="A0A235H9Y1"/>
<keyword evidence="3" id="KW-0614">Plasmid</keyword>
<dbReference type="EMBL" id="NOWT01000023">
    <property type="protein sequence ID" value="OYD82324.1"/>
    <property type="molecule type" value="Genomic_DNA"/>
</dbReference>
<evidence type="ECO:0000313" key="4">
    <source>
        <dbReference type="Proteomes" id="UP000215367"/>
    </source>
</evidence>